<gene>
    <name evidence="1" type="ORF">LENED_011653</name>
</gene>
<organism evidence="1 2">
    <name type="scientific">Lentinula edodes</name>
    <name type="common">Shiitake mushroom</name>
    <name type="synonym">Lentinus edodes</name>
    <dbReference type="NCBI Taxonomy" id="5353"/>
    <lineage>
        <taxon>Eukaryota</taxon>
        <taxon>Fungi</taxon>
        <taxon>Dikarya</taxon>
        <taxon>Basidiomycota</taxon>
        <taxon>Agaricomycotina</taxon>
        <taxon>Agaricomycetes</taxon>
        <taxon>Agaricomycetidae</taxon>
        <taxon>Agaricales</taxon>
        <taxon>Marasmiineae</taxon>
        <taxon>Omphalotaceae</taxon>
        <taxon>Lentinula</taxon>
    </lineage>
</organism>
<keyword evidence="2" id="KW-1185">Reference proteome</keyword>
<evidence type="ECO:0000313" key="2">
    <source>
        <dbReference type="Proteomes" id="UP000188533"/>
    </source>
</evidence>
<name>A0A1Q3EQL3_LENED</name>
<reference evidence="1 2" key="2">
    <citation type="submission" date="2017-02" db="EMBL/GenBank/DDBJ databases">
        <title>A genome survey and senescence transcriptome analysis in Lentinula edodes.</title>
        <authorList>
            <person name="Sakamoto Y."/>
            <person name="Nakade K."/>
            <person name="Sato S."/>
            <person name="Yoshida Y."/>
            <person name="Miyazaki K."/>
            <person name="Natsume S."/>
            <person name="Konno N."/>
        </authorList>
    </citation>
    <scope>NUCLEOTIDE SEQUENCE [LARGE SCALE GENOMIC DNA]</scope>
    <source>
        <strain evidence="1 2">NBRC 111202</strain>
    </source>
</reference>
<evidence type="ECO:0000313" key="1">
    <source>
        <dbReference type="EMBL" id="GAW09496.1"/>
    </source>
</evidence>
<comment type="caution">
    <text evidence="1">The sequence shown here is derived from an EMBL/GenBank/DDBJ whole genome shotgun (WGS) entry which is preliminary data.</text>
</comment>
<sequence>MFANFLKKCPDFARVEAQKIKKICPDRYPGSYSTLGGPVALRYKRTLDHKEGSCIHFQQNLRNSRQTASPRFSLEQR</sequence>
<dbReference type="EMBL" id="BDGU01001100">
    <property type="protein sequence ID" value="GAW09496.1"/>
    <property type="molecule type" value="Genomic_DNA"/>
</dbReference>
<proteinExistence type="predicted"/>
<dbReference type="AlphaFoldDB" id="A0A1Q3EQL3"/>
<dbReference type="Proteomes" id="UP000188533">
    <property type="component" value="Unassembled WGS sequence"/>
</dbReference>
<reference evidence="1 2" key="1">
    <citation type="submission" date="2016-08" db="EMBL/GenBank/DDBJ databases">
        <authorList>
            <consortium name="Lentinula edodes genome sequencing consortium"/>
            <person name="Sakamoto Y."/>
            <person name="Nakade K."/>
            <person name="Sato S."/>
            <person name="Yoshida Y."/>
            <person name="Miyazaki K."/>
            <person name="Natsume S."/>
            <person name="Konno N."/>
        </authorList>
    </citation>
    <scope>NUCLEOTIDE SEQUENCE [LARGE SCALE GENOMIC DNA]</scope>
    <source>
        <strain evidence="1 2">NBRC 111202</strain>
    </source>
</reference>
<accession>A0A1Q3EQL3</accession>
<protein>
    <submittedName>
        <fullName evidence="1">Uncharacterized protein</fullName>
    </submittedName>
</protein>